<keyword evidence="1" id="KW-1133">Transmembrane helix</keyword>
<sequence>MNVSSWSIRNPIPAVMLFVLLSFAGFLSFNAMKVQNFPDIDLPTVMISAALPGAAPAQLETDVARKIENAIATLQGLKHIYTKVQDGAVTITAEFRLEKPVQEAVDDVRSAVARVRSDLPGDLREPVVTKMDLASQPVLAFTVKSARMDEEALSWFVDNEISRRLLAVRGVGAVNRVGGVTREIRVALDPSRLQALGVSAAEISHQLRQVQTESAGGRTDLGGAEQPVRTLATVTTARELGEIELPIAGAGSGAAAAGRSLKLADVATVSDTTAEPRAAALLNGKPVVGFEVSRSRGESEVAVGAAVQKALAELKLQHPDLELTQAFDFVTPVEEEYHGSLHLLYEGAILAVLVVWLFLRDWRATFVSAVALPMSVIPAFIGMHLLGFSVNVVTLLALSLVIGILVDDAIVEVENIVRHLRMGKTPYQAAMEAADEIGLAVIATTFTLIAVFLPTAFMSGIAGKFFKQFGWTASLAVFASLVVARVLTPMMAAYILKPIVTAHQEPRWMTIYLRMVNWSMRHRVVTMVLSTLFFIGSVALIPLLPTGFIPPDDNSQTQVYIELAPGSTLEQTKAVAEQARLMVAGVDHVKSVYTTIGGGAAGTDPFANVGAAEARKATLTILLADRGQRPRKQVIENKLRAALEPLPGVRTKVGLGGSGEKYVLVLTGEEPQALQSAAQAVERDLRTIPGLGSVASTASLIRPEIVVKPDFAAAADLGVTSASIGETLRIATAGDYDIALPKLNLAQRQVPIVVKLDDKARQDLSVLERLTVPGTRGPVMLRQVASLELSGGPAVIDRYDRSRNVNFEVELSGLPLGDVKAKVQELPSIRNLPPGVRVVEIGDAEVMGELFASFGLAMLTGVLCIYIVLVLLFKDFLHPVTILCALPLSLGGAFVGLLVAQKSFSMPSLIGLIMLMGIATKNSILLVEYAIVARRDHGLSRFDALLDACHKRARPIIMTTIAMGAGMLPIAIGFGAADPSFRSPMSIAVIGGLITSTVLSLLVVPVVFTYMDDLEHFIKRSAGRLRRKPPAATVVAAATE</sequence>
<organism evidence="2 3">
    <name type="scientific">Caenimonas terrae</name>
    <dbReference type="NCBI Taxonomy" id="696074"/>
    <lineage>
        <taxon>Bacteria</taxon>
        <taxon>Pseudomonadati</taxon>
        <taxon>Pseudomonadota</taxon>
        <taxon>Betaproteobacteria</taxon>
        <taxon>Burkholderiales</taxon>
        <taxon>Comamonadaceae</taxon>
        <taxon>Caenimonas</taxon>
    </lineage>
</organism>
<feature type="transmembrane region" description="Helical" evidence="1">
    <location>
        <begin position="392"/>
        <end position="417"/>
    </location>
</feature>
<keyword evidence="1" id="KW-0472">Membrane</keyword>
<evidence type="ECO:0000256" key="1">
    <source>
        <dbReference type="SAM" id="Phobius"/>
    </source>
</evidence>
<dbReference type="Gene3D" id="3.30.70.1430">
    <property type="entry name" value="Multidrug efflux transporter AcrB pore domain"/>
    <property type="match status" value="2"/>
</dbReference>
<dbReference type="Gene3D" id="3.30.70.1440">
    <property type="entry name" value="Multidrug efflux transporter AcrB pore domain"/>
    <property type="match status" value="1"/>
</dbReference>
<dbReference type="Gene3D" id="3.30.70.1320">
    <property type="entry name" value="Multidrug efflux transporter AcrB pore domain like"/>
    <property type="match status" value="1"/>
</dbReference>
<feature type="transmembrane region" description="Helical" evidence="1">
    <location>
        <begin position="953"/>
        <end position="975"/>
    </location>
</feature>
<reference evidence="3" key="1">
    <citation type="journal article" date="2019" name="Int. J. Syst. Evol. Microbiol.">
        <title>The Global Catalogue of Microorganisms (GCM) 10K type strain sequencing project: providing services to taxonomists for standard genome sequencing and annotation.</title>
        <authorList>
            <consortium name="The Broad Institute Genomics Platform"/>
            <consortium name="The Broad Institute Genome Sequencing Center for Infectious Disease"/>
            <person name="Wu L."/>
            <person name="Ma J."/>
        </authorList>
    </citation>
    <scope>NUCLEOTIDE SEQUENCE [LARGE SCALE GENOMIC DNA]</scope>
    <source>
        <strain evidence="3">CCUG 57401</strain>
    </source>
</reference>
<dbReference type="PANTHER" id="PTHR32063">
    <property type="match status" value="1"/>
</dbReference>
<dbReference type="Pfam" id="PF00873">
    <property type="entry name" value="ACR_tran"/>
    <property type="match status" value="1"/>
</dbReference>
<dbReference type="SUPFAM" id="SSF82714">
    <property type="entry name" value="Multidrug efflux transporter AcrB TolC docking domain, DN and DC subdomains"/>
    <property type="match status" value="2"/>
</dbReference>
<evidence type="ECO:0000313" key="3">
    <source>
        <dbReference type="Proteomes" id="UP001596037"/>
    </source>
</evidence>
<keyword evidence="1" id="KW-0812">Transmembrane</keyword>
<dbReference type="Gene3D" id="3.30.2090.10">
    <property type="entry name" value="Multidrug efflux transporter AcrB TolC docking domain, DN and DC subdomains"/>
    <property type="match status" value="2"/>
</dbReference>
<dbReference type="InterPro" id="IPR001036">
    <property type="entry name" value="Acrflvin-R"/>
</dbReference>
<feature type="transmembrane region" description="Helical" evidence="1">
    <location>
        <begin position="366"/>
        <end position="386"/>
    </location>
</feature>
<accession>A0ABW0NAW5</accession>
<dbReference type="InterPro" id="IPR027463">
    <property type="entry name" value="AcrB_DN_DC_subdom"/>
</dbReference>
<feature type="transmembrane region" description="Helical" evidence="1">
    <location>
        <begin position="906"/>
        <end position="932"/>
    </location>
</feature>
<feature type="transmembrane region" description="Helical" evidence="1">
    <location>
        <begin position="880"/>
        <end position="900"/>
    </location>
</feature>
<feature type="transmembrane region" description="Helical" evidence="1">
    <location>
        <begin position="12"/>
        <end position="32"/>
    </location>
</feature>
<keyword evidence="3" id="KW-1185">Reference proteome</keyword>
<feature type="transmembrane region" description="Helical" evidence="1">
    <location>
        <begin position="850"/>
        <end position="873"/>
    </location>
</feature>
<dbReference type="SUPFAM" id="SSF82693">
    <property type="entry name" value="Multidrug efflux transporter AcrB pore domain, PN1, PN2, PC1 and PC2 subdomains"/>
    <property type="match status" value="3"/>
</dbReference>
<protein>
    <submittedName>
        <fullName evidence="2">Efflux RND transporter permease subunit</fullName>
    </submittedName>
</protein>
<gene>
    <name evidence="2" type="ORF">ACFPOE_04180</name>
</gene>
<feature type="transmembrane region" description="Helical" evidence="1">
    <location>
        <begin position="469"/>
        <end position="487"/>
    </location>
</feature>
<feature type="transmembrane region" description="Helical" evidence="1">
    <location>
        <begin position="341"/>
        <end position="359"/>
    </location>
</feature>
<dbReference type="Gene3D" id="1.20.1640.10">
    <property type="entry name" value="Multidrug efflux transporter AcrB transmembrane domain"/>
    <property type="match status" value="2"/>
</dbReference>
<comment type="caution">
    <text evidence="2">The sequence shown here is derived from an EMBL/GenBank/DDBJ whole genome shotgun (WGS) entry which is preliminary data.</text>
</comment>
<name>A0ABW0NAW5_9BURK</name>
<feature type="transmembrane region" description="Helical" evidence="1">
    <location>
        <begin position="987"/>
        <end position="1011"/>
    </location>
</feature>
<proteinExistence type="predicted"/>
<dbReference type="RefSeq" id="WP_376848800.1">
    <property type="nucleotide sequence ID" value="NZ_JBHSMF010000002.1"/>
</dbReference>
<dbReference type="EMBL" id="JBHSMF010000002">
    <property type="protein sequence ID" value="MFC5496723.1"/>
    <property type="molecule type" value="Genomic_DNA"/>
</dbReference>
<evidence type="ECO:0000313" key="2">
    <source>
        <dbReference type="EMBL" id="MFC5496723.1"/>
    </source>
</evidence>
<dbReference type="PRINTS" id="PR00702">
    <property type="entry name" value="ACRIFLAVINRP"/>
</dbReference>
<dbReference type="PANTHER" id="PTHR32063:SF77">
    <property type="entry name" value="ACR FAMILY TRANSPORT PROTEIN"/>
    <property type="match status" value="1"/>
</dbReference>
<feature type="transmembrane region" description="Helical" evidence="1">
    <location>
        <begin position="524"/>
        <end position="544"/>
    </location>
</feature>
<dbReference type="SUPFAM" id="SSF82866">
    <property type="entry name" value="Multidrug efflux transporter AcrB transmembrane domain"/>
    <property type="match status" value="2"/>
</dbReference>
<feature type="transmembrane region" description="Helical" evidence="1">
    <location>
        <begin position="437"/>
        <end position="457"/>
    </location>
</feature>
<dbReference type="Proteomes" id="UP001596037">
    <property type="component" value="Unassembled WGS sequence"/>
</dbReference>